<proteinExistence type="predicted"/>
<evidence type="ECO:0000313" key="2">
    <source>
        <dbReference type="EMBL" id="BAS74313.1"/>
    </source>
</evidence>
<dbReference type="EMBL" id="AP003376">
    <property type="protein sequence ID" value="BAD87524.1"/>
    <property type="molecule type" value="Genomic_DNA"/>
</dbReference>
<accession>Q5JLY0</accession>
<dbReference type="EMBL" id="AP014957">
    <property type="protein sequence ID" value="BAS74313.1"/>
    <property type="molecule type" value="Genomic_DNA"/>
</dbReference>
<reference evidence="2 3" key="4">
    <citation type="journal article" date="2013" name="Rice">
        <title>Improvement of the Oryza sativa Nipponbare reference genome using next generation sequence and optical map data.</title>
        <authorList>
            <person name="Kawahara Y."/>
            <person name="de la Bastide M."/>
            <person name="Hamilton J.P."/>
            <person name="Kanamori H."/>
            <person name="McCombie W.R."/>
            <person name="Ouyang S."/>
            <person name="Schwartz D.C."/>
            <person name="Tanaka T."/>
            <person name="Wu J."/>
            <person name="Zhou S."/>
            <person name="Childs K.L."/>
            <person name="Davidson R.M."/>
            <person name="Lin H."/>
            <person name="Quesada-Ocampo L."/>
            <person name="Vaillancourt B."/>
            <person name="Sakai H."/>
            <person name="Lee S.S."/>
            <person name="Kim J."/>
            <person name="Numa H."/>
            <person name="Itoh T."/>
            <person name="Buell C.R."/>
            <person name="Matsumoto T."/>
        </authorList>
    </citation>
    <scope>NUCLEOTIDE SEQUENCE [LARGE SCALE GENOMIC DNA]</scope>
    <source>
        <strain evidence="3">cv. Nipponbare</strain>
    </source>
</reference>
<organism evidence="1">
    <name type="scientific">Oryza sativa subsp. japonica</name>
    <name type="common">Rice</name>
    <dbReference type="NCBI Taxonomy" id="39947"/>
    <lineage>
        <taxon>Eukaryota</taxon>
        <taxon>Viridiplantae</taxon>
        <taxon>Streptophyta</taxon>
        <taxon>Embryophyta</taxon>
        <taxon>Tracheophyta</taxon>
        <taxon>Spermatophyta</taxon>
        <taxon>Magnoliopsida</taxon>
        <taxon>Liliopsida</taxon>
        <taxon>Poales</taxon>
        <taxon>Poaceae</taxon>
        <taxon>BOP clade</taxon>
        <taxon>Oryzoideae</taxon>
        <taxon>Oryzeae</taxon>
        <taxon>Oryzinae</taxon>
        <taxon>Oryza</taxon>
        <taxon>Oryza sativa</taxon>
    </lineage>
</organism>
<gene>
    <name evidence="2" type="ordered locus">Os01g0745400</name>
    <name evidence="1" type="ORF">OSJNBa0014K08.21</name>
    <name evidence="2" type="ORF">OSNPB_010745400</name>
</gene>
<dbReference type="HOGENOM" id="CLU_3053743_0_0_1"/>
<dbReference type="Proteomes" id="UP000059680">
    <property type="component" value="Chromosome 1"/>
</dbReference>
<accession>B9EZM7</accession>
<evidence type="ECO:0000313" key="1">
    <source>
        <dbReference type="EMBL" id="BAD87524.1"/>
    </source>
</evidence>
<sequence>MATISETLPNSEAVSHAYKFASTWEKVGFLASLRGRVGVWSSGSTGGSGGSDLI</sequence>
<evidence type="ECO:0000313" key="3">
    <source>
        <dbReference type="Proteomes" id="UP000059680"/>
    </source>
</evidence>
<reference evidence="1" key="1">
    <citation type="journal article" date="2002" name="Nature">
        <title>The genome sequence and structure of rice chromosome 1.</title>
        <authorList>
            <person name="Sasaki T."/>
            <person name="Matsumoto T."/>
            <person name="Yamamoto K."/>
            <person name="Sakata K."/>
            <person name="Baba T."/>
            <person name="Katayose Y."/>
            <person name="Wu J."/>
            <person name="Niimura Y."/>
            <person name="Cheng Z."/>
            <person name="Nagamura Y."/>
            <person name="Antonio B.A."/>
            <person name="Kanamori H."/>
            <person name="Hosokawa S."/>
            <person name="Masukawa M."/>
            <person name="Arikawa K."/>
            <person name="Chiden Y."/>
            <person name="Hayashi M."/>
            <person name="Okamoto M."/>
            <person name="Ando T."/>
            <person name="Aoki H."/>
            <person name="Arita K."/>
            <person name="Hamada M."/>
            <person name="Harada C."/>
            <person name="Hijishita S."/>
            <person name="Honda M."/>
            <person name="Ichikawa Y."/>
            <person name="Idonuma A."/>
            <person name="Iijima M."/>
            <person name="Ikeda M."/>
            <person name="Ikeno M."/>
            <person name="Itoh S."/>
            <person name="Itoh T."/>
            <person name="Itoh Y."/>
            <person name="Itoh Y."/>
            <person name="Iwabuchi A."/>
            <person name="Kamiya K."/>
            <person name="Karasawa W."/>
            <person name="Katagiri S."/>
            <person name="Kikuta A."/>
            <person name="Kobayashi N."/>
            <person name="Kono I."/>
            <person name="Machita K."/>
            <person name="Maehara T."/>
            <person name="Mizuno H."/>
            <person name="Mizubayashi T."/>
            <person name="Mukai Y."/>
            <person name="Nagasaki H."/>
            <person name="Nakashima M."/>
            <person name="Nakama Y."/>
            <person name="Nakamichi Y."/>
            <person name="Nakamura M."/>
            <person name="Namiki N."/>
            <person name="Negishi M."/>
            <person name="Ohta I."/>
            <person name="Ono N."/>
            <person name="Saji S."/>
            <person name="Sakai K."/>
            <person name="Shibata M."/>
            <person name="Shimokawa T."/>
            <person name="Shomura A."/>
            <person name="Song J."/>
            <person name="Takazaki Y."/>
            <person name="Terasawa K."/>
            <person name="Tsuji K."/>
            <person name="Waki K."/>
            <person name="Yamagata H."/>
            <person name="Yamane H."/>
            <person name="Yoshiki S."/>
            <person name="Yoshihara R."/>
            <person name="Yukawa K."/>
            <person name="Zhong H."/>
            <person name="Iwama H."/>
            <person name="Endo T."/>
            <person name="Ito H."/>
            <person name="Hahn J.H."/>
            <person name="Kim H.I."/>
            <person name="Eun M.Y."/>
            <person name="Yano M."/>
            <person name="Jiang J."/>
            <person name="Gojobori T."/>
        </authorList>
    </citation>
    <scope>NUCLEOTIDE SEQUENCE</scope>
</reference>
<dbReference type="AlphaFoldDB" id="B9EZM7"/>
<dbReference type="Proteomes" id="UP000817658">
    <property type="component" value="Chromosome 1"/>
</dbReference>
<keyword evidence="3" id="KW-1185">Reference proteome</keyword>
<name>B9EZM7_ORYSJ</name>
<dbReference type="PaxDb" id="39947-Q5JLY0"/>
<dbReference type="Gramene" id="Os01t0745400-01">
    <property type="protein sequence ID" value="Os01t0745400-01"/>
    <property type="gene ID" value="Os01g0745400"/>
</dbReference>
<reference evidence="2" key="5">
    <citation type="submission" date="2015-10" db="EMBL/GenBank/DDBJ databases">
        <authorList>
            <person name="Sakai H."/>
            <person name="Kawahara Y."/>
            <person name="Matsumoto T."/>
            <person name="Buell C.R."/>
            <person name="Itoh T."/>
        </authorList>
    </citation>
    <scope>NUCLEOTIDE SEQUENCE</scope>
</reference>
<reference evidence="3" key="2">
    <citation type="journal article" date="2005" name="Nature">
        <title>The map-based sequence of the rice genome.</title>
        <authorList>
            <consortium name="International rice genome sequencing project (IRGSP)"/>
            <person name="Matsumoto T."/>
            <person name="Wu J."/>
            <person name="Kanamori H."/>
            <person name="Katayose Y."/>
            <person name="Fujisawa M."/>
            <person name="Namiki N."/>
            <person name="Mizuno H."/>
            <person name="Yamamoto K."/>
            <person name="Antonio B.A."/>
            <person name="Baba T."/>
            <person name="Sakata K."/>
            <person name="Nagamura Y."/>
            <person name="Aoki H."/>
            <person name="Arikawa K."/>
            <person name="Arita K."/>
            <person name="Bito T."/>
            <person name="Chiden Y."/>
            <person name="Fujitsuka N."/>
            <person name="Fukunaka R."/>
            <person name="Hamada M."/>
            <person name="Harada C."/>
            <person name="Hayashi A."/>
            <person name="Hijishita S."/>
            <person name="Honda M."/>
            <person name="Hosokawa S."/>
            <person name="Ichikawa Y."/>
            <person name="Idonuma A."/>
            <person name="Iijima M."/>
            <person name="Ikeda M."/>
            <person name="Ikeno M."/>
            <person name="Ito K."/>
            <person name="Ito S."/>
            <person name="Ito T."/>
            <person name="Ito Y."/>
            <person name="Ito Y."/>
            <person name="Iwabuchi A."/>
            <person name="Kamiya K."/>
            <person name="Karasawa W."/>
            <person name="Kurita K."/>
            <person name="Katagiri S."/>
            <person name="Kikuta A."/>
            <person name="Kobayashi H."/>
            <person name="Kobayashi N."/>
            <person name="Machita K."/>
            <person name="Maehara T."/>
            <person name="Masukawa M."/>
            <person name="Mizubayashi T."/>
            <person name="Mukai Y."/>
            <person name="Nagasaki H."/>
            <person name="Nagata Y."/>
            <person name="Naito S."/>
            <person name="Nakashima M."/>
            <person name="Nakama Y."/>
            <person name="Nakamichi Y."/>
            <person name="Nakamura M."/>
            <person name="Meguro A."/>
            <person name="Negishi M."/>
            <person name="Ohta I."/>
            <person name="Ohta T."/>
            <person name="Okamoto M."/>
            <person name="Ono N."/>
            <person name="Saji S."/>
            <person name="Sakaguchi M."/>
            <person name="Sakai K."/>
            <person name="Shibata M."/>
            <person name="Shimokawa T."/>
            <person name="Song J."/>
            <person name="Takazaki Y."/>
            <person name="Terasawa K."/>
            <person name="Tsugane M."/>
            <person name="Tsuji K."/>
            <person name="Ueda S."/>
            <person name="Waki K."/>
            <person name="Yamagata H."/>
            <person name="Yamamoto M."/>
            <person name="Yamamoto S."/>
            <person name="Yamane H."/>
            <person name="Yoshiki S."/>
            <person name="Yoshihara R."/>
            <person name="Yukawa K."/>
            <person name="Zhong H."/>
            <person name="Yano M."/>
            <person name="Yuan Q."/>
            <person name="Ouyang S."/>
            <person name="Liu J."/>
            <person name="Jones K.M."/>
            <person name="Gansberger K."/>
            <person name="Moffat K."/>
            <person name="Hill J."/>
            <person name="Bera J."/>
            <person name="Fadrosh D."/>
            <person name="Jin S."/>
            <person name="Johri S."/>
            <person name="Kim M."/>
            <person name="Overton L."/>
            <person name="Reardon M."/>
            <person name="Tsitrin T."/>
            <person name="Vuong H."/>
            <person name="Weaver B."/>
            <person name="Ciecko A."/>
            <person name="Tallon L."/>
            <person name="Jackson J."/>
            <person name="Pai G."/>
            <person name="Aken S.V."/>
            <person name="Utterback T."/>
            <person name="Reidmuller S."/>
            <person name="Feldblyum T."/>
            <person name="Hsiao J."/>
            <person name="Zismann V."/>
            <person name="Iobst S."/>
            <person name="de Vazeille A.R."/>
            <person name="Buell C.R."/>
            <person name="Ying K."/>
            <person name="Li Y."/>
            <person name="Lu T."/>
            <person name="Huang Y."/>
            <person name="Zhao Q."/>
            <person name="Feng Q."/>
            <person name="Zhang L."/>
            <person name="Zhu J."/>
            <person name="Weng Q."/>
            <person name="Mu J."/>
            <person name="Lu Y."/>
            <person name="Fan D."/>
            <person name="Liu Y."/>
            <person name="Guan J."/>
            <person name="Zhang Y."/>
            <person name="Yu S."/>
            <person name="Liu X."/>
            <person name="Zhang Y."/>
            <person name="Hong G."/>
            <person name="Han B."/>
            <person name="Choisne N."/>
            <person name="Demange N."/>
            <person name="Orjeda G."/>
            <person name="Samain S."/>
            <person name="Cattolico L."/>
            <person name="Pelletier E."/>
            <person name="Couloux A."/>
            <person name="Segurens B."/>
            <person name="Wincker P."/>
            <person name="D'Hont A."/>
            <person name="Scarpelli C."/>
            <person name="Weissenbach J."/>
            <person name="Salanoubat M."/>
            <person name="Quetier F."/>
            <person name="Yu Y."/>
            <person name="Kim H.R."/>
            <person name="Rambo T."/>
            <person name="Currie J."/>
            <person name="Collura K."/>
            <person name="Luo M."/>
            <person name="Yang T."/>
            <person name="Ammiraju J.S.S."/>
            <person name="Engler F."/>
            <person name="Soderlund C."/>
            <person name="Wing R.A."/>
            <person name="Palmer L.E."/>
            <person name="de la Bastide M."/>
            <person name="Spiegel L."/>
            <person name="Nascimento L."/>
            <person name="Zutavern T."/>
            <person name="O'Shaughnessy A."/>
            <person name="Dike S."/>
            <person name="Dedhia N."/>
            <person name="Preston R."/>
            <person name="Balija V."/>
            <person name="McCombie W.R."/>
            <person name="Chow T."/>
            <person name="Chen H."/>
            <person name="Chung M."/>
            <person name="Chen C."/>
            <person name="Shaw J."/>
            <person name="Wu H."/>
            <person name="Hsiao K."/>
            <person name="Chao Y."/>
            <person name="Chu M."/>
            <person name="Cheng C."/>
            <person name="Hour A."/>
            <person name="Lee P."/>
            <person name="Lin S."/>
            <person name="Lin Y."/>
            <person name="Liou J."/>
            <person name="Liu S."/>
            <person name="Hsing Y."/>
            <person name="Raghuvanshi S."/>
            <person name="Mohanty A."/>
            <person name="Bharti A.K."/>
            <person name="Gaur A."/>
            <person name="Gupta V."/>
            <person name="Kumar D."/>
            <person name="Ravi V."/>
            <person name="Vij S."/>
            <person name="Kapur A."/>
            <person name="Khurana P."/>
            <person name="Khurana P."/>
            <person name="Khurana J.P."/>
            <person name="Tyagi A.K."/>
            <person name="Gaikwad K."/>
            <person name="Singh A."/>
            <person name="Dalal V."/>
            <person name="Srivastava S."/>
            <person name="Dixit A."/>
            <person name="Pal A.K."/>
            <person name="Ghazi I.A."/>
            <person name="Yadav M."/>
            <person name="Pandit A."/>
            <person name="Bhargava A."/>
            <person name="Sureshbabu K."/>
            <person name="Batra K."/>
            <person name="Sharma T.R."/>
            <person name="Mohapatra T."/>
            <person name="Singh N.K."/>
            <person name="Messing J."/>
            <person name="Nelson A.B."/>
            <person name="Fuks G."/>
            <person name="Kavchok S."/>
            <person name="Keizer G."/>
            <person name="Linton E."/>
            <person name="Llaca V."/>
            <person name="Song R."/>
            <person name="Tanyolac B."/>
            <person name="Young S."/>
            <person name="Ho-Il K."/>
            <person name="Hahn J.H."/>
            <person name="Sangsakoo G."/>
            <person name="Vanavichit A."/>
            <person name="de Mattos Luiz.A.T."/>
            <person name="Zimmer P.D."/>
            <person name="Malone G."/>
            <person name="Dellagostin O."/>
            <person name="de Oliveira A.C."/>
            <person name="Bevan M."/>
            <person name="Bancroft I."/>
            <person name="Minx P."/>
            <person name="Cordum H."/>
            <person name="Wilson R."/>
            <person name="Cheng Z."/>
            <person name="Jin W."/>
            <person name="Jiang J."/>
            <person name="Leong S.A."/>
            <person name="Iwama H."/>
            <person name="Gojobori T."/>
            <person name="Itoh T."/>
            <person name="Niimura Y."/>
            <person name="Fujii Y."/>
            <person name="Habara T."/>
            <person name="Sakai H."/>
            <person name="Sato Y."/>
            <person name="Wilson G."/>
            <person name="Kumar K."/>
            <person name="McCouch S."/>
            <person name="Juretic N."/>
            <person name="Hoen D."/>
            <person name="Wright S."/>
            <person name="Bruskiewich R."/>
            <person name="Bureau T."/>
            <person name="Miyao A."/>
            <person name="Hirochika H."/>
            <person name="Nishikawa T."/>
            <person name="Kadowaki K."/>
            <person name="Sugiura M."/>
            <person name="Burr B."/>
            <person name="Sasaki T."/>
        </authorList>
    </citation>
    <scope>NUCLEOTIDE SEQUENCE [LARGE SCALE GENOMIC DNA]</scope>
    <source>
        <strain evidence="3">cv. Nipponbare</strain>
    </source>
</reference>
<protein>
    <submittedName>
        <fullName evidence="2">Os01g0745400 protein</fullName>
    </submittedName>
</protein>
<reference evidence="2" key="3">
    <citation type="journal article" date="2013" name="Plant Cell Physiol.">
        <title>Rice Annotation Project Database (RAP-DB): an integrative and interactive database for rice genomics.</title>
        <authorList>
            <person name="Sakai H."/>
            <person name="Lee S.S."/>
            <person name="Tanaka T."/>
            <person name="Numa H."/>
            <person name="Kim J."/>
            <person name="Kawahara Y."/>
            <person name="Wakimoto H."/>
            <person name="Yang C.C."/>
            <person name="Iwamoto M."/>
            <person name="Abe T."/>
            <person name="Yamada Y."/>
            <person name="Muto A."/>
            <person name="Inokuchi H."/>
            <person name="Ikemura T."/>
            <person name="Matsumoto T."/>
            <person name="Sasaki T."/>
            <person name="Itoh T."/>
        </authorList>
    </citation>
    <scope>NUCLEOTIDE SEQUENCE</scope>
</reference>